<evidence type="ECO:0000256" key="9">
    <source>
        <dbReference type="SAM" id="MobiDB-lite"/>
    </source>
</evidence>
<evidence type="ECO:0000256" key="2">
    <source>
        <dbReference type="ARBA" id="ARBA00022723"/>
    </source>
</evidence>
<keyword evidence="5" id="KW-0805">Transcription regulation</keyword>
<keyword evidence="7" id="KW-0539">Nucleus</keyword>
<evidence type="ECO:0000256" key="7">
    <source>
        <dbReference type="ARBA" id="ARBA00023242"/>
    </source>
</evidence>
<keyword evidence="6" id="KW-0804">Transcription</keyword>
<dbReference type="PRINTS" id="PR00619">
    <property type="entry name" value="GATAZNFINGER"/>
</dbReference>
<dbReference type="GO" id="GO:0008270">
    <property type="term" value="F:zinc ion binding"/>
    <property type="evidence" value="ECO:0007669"/>
    <property type="project" value="UniProtKB-KW"/>
</dbReference>
<feature type="compositionally biased region" description="Polar residues" evidence="9">
    <location>
        <begin position="667"/>
        <end position="678"/>
    </location>
</feature>
<dbReference type="PROSITE" id="PS50114">
    <property type="entry name" value="GATA_ZN_FINGER_2"/>
    <property type="match status" value="2"/>
</dbReference>
<feature type="region of interest" description="Disordered" evidence="9">
    <location>
        <begin position="278"/>
        <end position="412"/>
    </location>
</feature>
<keyword evidence="4" id="KW-0862">Zinc</keyword>
<dbReference type="GO" id="GO:0005634">
    <property type="term" value="C:nucleus"/>
    <property type="evidence" value="ECO:0007669"/>
    <property type="project" value="UniProtKB-SubCell"/>
</dbReference>
<dbReference type="Pfam" id="PF08550">
    <property type="entry name" value="GATA_AreA"/>
    <property type="match status" value="1"/>
</dbReference>
<evidence type="ECO:0000256" key="8">
    <source>
        <dbReference type="PROSITE-ProRule" id="PRU00094"/>
    </source>
</evidence>
<sequence length="836" mass="87396">MPGILNLKFKGNKSFVAFSNLNDTESLTKTWKVCTKVASYLEQGQRLENLSWRLWHLQNLMVDTDNAKSKREFKKLSKCMGDKLDKEKGRPLTSLPAPHFTRTPSTDLLRARAAEKERTRDAGAQGPEHIIQRMQFTFAVEAPPASAGTTTTSPTNNAGTSTAGNANAGNTTTTASASAGSGTGATKRKRAQHDEHADANGDATGGESGRSVRLPSVFSTSFGPEALLSVSVRPAPSLAPRRGYGEGAEGRGRSADMRVARPTIELPLDELLNAEMEEEEHDQDAGMLGLHHSSNEESDSASASGSGSGRDEEVAARMGTRARASHSASNNNSHSASHNSKKGSGGTRRRTAGASASATVSGGGGAGAGGGGGGASVSVGGATKRPVLSVRVPVRGQSGQGMRPPADVPMHASASASAGSALLNSAPGGVKAECSNCGATHTPLWRRGLNDELNCNACGLYCKLHKRPRPKTMRNTGGGGEGRGQSVRAEAVDVMAQCYNCHTTATPLWRKDDEGKTVCNACGLYYKLHGSARPISMKSDVIRKRSRHDARRGGASASVSETPTASPGVSRRASPAPGGPASSASASAGRASPTLAPDSTTTHSYDAPSELSTALGPKPAYGHPYPYHEQYPDALPFASVDVGSELEGGNGGAQQQRANKRRRMSVDSASEPPSSAVSYGSYADGYTSASSQFSMEFPFSRFPNVGYNENGGAQGGGGDNGSRGGGLRGGGGANAFWHPPMMVQGENANSSPGGFHPPMLPTAEEAPMDYLHPPMVLHNNNYHQDEESLNSWFMQGSGLHPPMLPGDEGQMMGMMGGAHPPMMIEDFYDSNGNMHY</sequence>
<dbReference type="PANTHER" id="PTHR10071:SF281">
    <property type="entry name" value="BOX A-BINDING FACTOR-RELATED"/>
    <property type="match status" value="1"/>
</dbReference>
<comment type="subcellular location">
    <subcellularLocation>
        <location evidence="1">Nucleus</location>
    </subcellularLocation>
</comment>
<evidence type="ECO:0000313" key="11">
    <source>
        <dbReference type="EMBL" id="KAJ7348689.1"/>
    </source>
</evidence>
<keyword evidence="2" id="KW-0479">Metal-binding</keyword>
<feature type="domain" description="GATA-type" evidence="10">
    <location>
        <begin position="497"/>
        <end position="545"/>
    </location>
</feature>
<dbReference type="GO" id="GO:0000978">
    <property type="term" value="F:RNA polymerase II cis-regulatory region sequence-specific DNA binding"/>
    <property type="evidence" value="ECO:0007669"/>
    <property type="project" value="TreeGrafter"/>
</dbReference>
<protein>
    <recommendedName>
        <fullName evidence="10">GATA-type domain-containing protein</fullName>
    </recommendedName>
</protein>
<feature type="region of interest" description="Disordered" evidence="9">
    <location>
        <begin position="84"/>
        <end position="107"/>
    </location>
</feature>
<dbReference type="AlphaFoldDB" id="A0AAD7ETA9"/>
<dbReference type="InterPro" id="IPR039355">
    <property type="entry name" value="Transcription_factor_GATA"/>
</dbReference>
<dbReference type="PANTHER" id="PTHR10071">
    <property type="entry name" value="TRANSCRIPTION FACTOR GATA FAMILY MEMBER"/>
    <property type="match status" value="1"/>
</dbReference>
<dbReference type="EMBL" id="JARIHO010000017">
    <property type="protein sequence ID" value="KAJ7348689.1"/>
    <property type="molecule type" value="Genomic_DNA"/>
</dbReference>
<feature type="domain" description="GATA-type" evidence="10">
    <location>
        <begin position="433"/>
        <end position="483"/>
    </location>
</feature>
<dbReference type="SUPFAM" id="SSF57716">
    <property type="entry name" value="Glucocorticoid receptor-like (DNA-binding domain)"/>
    <property type="match status" value="2"/>
</dbReference>
<feature type="region of interest" description="Disordered" evidence="9">
    <location>
        <begin position="708"/>
        <end position="732"/>
    </location>
</feature>
<feature type="region of interest" description="Disordered" evidence="9">
    <location>
        <begin position="236"/>
        <end position="261"/>
    </location>
</feature>
<dbReference type="FunFam" id="3.30.50.10:FF:000007">
    <property type="entry name" value="Nitrogen regulatory AreA, N-terminal"/>
    <property type="match status" value="1"/>
</dbReference>
<feature type="region of interest" description="Disordered" evidence="9">
    <location>
        <begin position="144"/>
        <end position="216"/>
    </location>
</feature>
<dbReference type="InterPro" id="IPR013088">
    <property type="entry name" value="Znf_NHR/GATA"/>
</dbReference>
<organism evidence="11 12">
    <name type="scientific">Mycena albidolilacea</name>
    <dbReference type="NCBI Taxonomy" id="1033008"/>
    <lineage>
        <taxon>Eukaryota</taxon>
        <taxon>Fungi</taxon>
        <taxon>Dikarya</taxon>
        <taxon>Basidiomycota</taxon>
        <taxon>Agaricomycotina</taxon>
        <taxon>Agaricomycetes</taxon>
        <taxon>Agaricomycetidae</taxon>
        <taxon>Agaricales</taxon>
        <taxon>Marasmiineae</taxon>
        <taxon>Mycenaceae</taxon>
        <taxon>Mycena</taxon>
    </lineage>
</organism>
<evidence type="ECO:0000313" key="12">
    <source>
        <dbReference type="Proteomes" id="UP001218218"/>
    </source>
</evidence>
<evidence type="ECO:0000256" key="3">
    <source>
        <dbReference type="ARBA" id="ARBA00022771"/>
    </source>
</evidence>
<dbReference type="GO" id="GO:0045944">
    <property type="term" value="P:positive regulation of transcription by RNA polymerase II"/>
    <property type="evidence" value="ECO:0007669"/>
    <property type="project" value="TreeGrafter"/>
</dbReference>
<comment type="caution">
    <text evidence="11">The sequence shown here is derived from an EMBL/GenBank/DDBJ whole genome shotgun (WGS) entry which is preliminary data.</text>
</comment>
<evidence type="ECO:0000256" key="4">
    <source>
        <dbReference type="ARBA" id="ARBA00022833"/>
    </source>
</evidence>
<dbReference type="Proteomes" id="UP001218218">
    <property type="component" value="Unassembled WGS sequence"/>
</dbReference>
<proteinExistence type="predicted"/>
<evidence type="ECO:0000259" key="10">
    <source>
        <dbReference type="PROSITE" id="PS50114"/>
    </source>
</evidence>
<accession>A0AAD7ETA9</accession>
<feature type="compositionally biased region" description="Low complexity" evidence="9">
    <location>
        <begin position="325"/>
        <end position="338"/>
    </location>
</feature>
<dbReference type="PROSITE" id="PS00344">
    <property type="entry name" value="GATA_ZN_FINGER_1"/>
    <property type="match status" value="1"/>
</dbReference>
<name>A0AAD7ETA9_9AGAR</name>
<evidence type="ECO:0000256" key="1">
    <source>
        <dbReference type="ARBA" id="ARBA00004123"/>
    </source>
</evidence>
<dbReference type="CDD" id="cd00202">
    <property type="entry name" value="ZnF_GATA"/>
    <property type="match status" value="2"/>
</dbReference>
<dbReference type="Pfam" id="PF00320">
    <property type="entry name" value="GATA"/>
    <property type="match status" value="2"/>
</dbReference>
<keyword evidence="3 8" id="KW-0863">Zinc-finger</keyword>
<evidence type="ECO:0000256" key="5">
    <source>
        <dbReference type="ARBA" id="ARBA00023015"/>
    </source>
</evidence>
<feature type="compositionally biased region" description="Gly residues" evidence="9">
    <location>
        <begin position="712"/>
        <end position="732"/>
    </location>
</feature>
<feature type="compositionally biased region" description="Gly residues" evidence="9">
    <location>
        <begin position="361"/>
        <end position="375"/>
    </location>
</feature>
<evidence type="ECO:0000256" key="6">
    <source>
        <dbReference type="ARBA" id="ARBA00023163"/>
    </source>
</evidence>
<dbReference type="GO" id="GO:0000122">
    <property type="term" value="P:negative regulation of transcription by RNA polymerase II"/>
    <property type="evidence" value="ECO:0007669"/>
    <property type="project" value="TreeGrafter"/>
</dbReference>
<feature type="region of interest" description="Disordered" evidence="9">
    <location>
        <begin position="642"/>
        <end position="679"/>
    </location>
</feature>
<dbReference type="Gene3D" id="3.30.50.10">
    <property type="entry name" value="Erythroid Transcription Factor GATA-1, subunit A"/>
    <property type="match status" value="2"/>
</dbReference>
<feature type="compositionally biased region" description="Basic and acidic residues" evidence="9">
    <location>
        <begin position="248"/>
        <end position="259"/>
    </location>
</feature>
<dbReference type="GO" id="GO:0000981">
    <property type="term" value="F:DNA-binding transcription factor activity, RNA polymerase II-specific"/>
    <property type="evidence" value="ECO:0007669"/>
    <property type="project" value="TreeGrafter"/>
</dbReference>
<dbReference type="InterPro" id="IPR013860">
    <property type="entry name" value="AreA_GATA"/>
</dbReference>
<feature type="compositionally biased region" description="Low complexity" evidence="9">
    <location>
        <begin position="144"/>
        <end position="180"/>
    </location>
</feature>
<dbReference type="InterPro" id="IPR000679">
    <property type="entry name" value="Znf_GATA"/>
</dbReference>
<feature type="region of interest" description="Disordered" evidence="9">
    <location>
        <begin position="538"/>
        <end position="627"/>
    </location>
</feature>
<feature type="compositionally biased region" description="Polar residues" evidence="9">
    <location>
        <begin position="557"/>
        <end position="567"/>
    </location>
</feature>
<gene>
    <name evidence="11" type="ORF">DFH08DRAFT_698127</name>
</gene>
<feature type="compositionally biased region" description="Low complexity" evidence="9">
    <location>
        <begin position="570"/>
        <end position="593"/>
    </location>
</feature>
<keyword evidence="12" id="KW-1185">Reference proteome</keyword>
<dbReference type="SMART" id="SM00401">
    <property type="entry name" value="ZnF_GATA"/>
    <property type="match status" value="2"/>
</dbReference>
<reference evidence="11" key="1">
    <citation type="submission" date="2023-03" db="EMBL/GenBank/DDBJ databases">
        <title>Massive genome expansion in bonnet fungi (Mycena s.s.) driven by repeated elements and novel gene families across ecological guilds.</title>
        <authorList>
            <consortium name="Lawrence Berkeley National Laboratory"/>
            <person name="Harder C.B."/>
            <person name="Miyauchi S."/>
            <person name="Viragh M."/>
            <person name="Kuo A."/>
            <person name="Thoen E."/>
            <person name="Andreopoulos B."/>
            <person name="Lu D."/>
            <person name="Skrede I."/>
            <person name="Drula E."/>
            <person name="Henrissat B."/>
            <person name="Morin E."/>
            <person name="Kohler A."/>
            <person name="Barry K."/>
            <person name="LaButti K."/>
            <person name="Morin E."/>
            <person name="Salamov A."/>
            <person name="Lipzen A."/>
            <person name="Mereny Z."/>
            <person name="Hegedus B."/>
            <person name="Baldrian P."/>
            <person name="Stursova M."/>
            <person name="Weitz H."/>
            <person name="Taylor A."/>
            <person name="Grigoriev I.V."/>
            <person name="Nagy L.G."/>
            <person name="Martin F."/>
            <person name="Kauserud H."/>
        </authorList>
    </citation>
    <scope>NUCLEOTIDE SEQUENCE</scope>
    <source>
        <strain evidence="11">CBHHK002</strain>
    </source>
</reference>